<evidence type="ECO:0000313" key="3">
    <source>
        <dbReference type="Proteomes" id="UP001218788"/>
    </source>
</evidence>
<feature type="transmembrane region" description="Helical" evidence="1">
    <location>
        <begin position="7"/>
        <end position="30"/>
    </location>
</feature>
<sequence>MRGFSLIEVLIASLIIMLGVTGFVTLQSAYMRSDADTNLRQVAIQMAQEKLDDLRRFNVIETTPGQIAYDDINTNVGGSIQAGDANVTIGADNKSYAFNRQWNVVEQYFVDTDFDGIEDSWLDAPAIGGLGLPVPALPAQKQVSVTIGWTDTEGNAMSVVVDGNIAPVSAANSLQAINESDNAKVQPEVAYVPGLAPDVISYDLGNNESVETSKPVPDISNQGDNNVVQFETIRYESNAQIAEKLEQEDFLTLNCSCKLAGSGDGYTPAMTVLDGEELVVKRGEKVTKDIGVVADSKQPALCNVCCRDHHDTSSMIASETYYRAEAGLPHAHYDYQGAGNFVKASGVGDPYTEACRFKRLDGFYELYPDWQLIDIIEFETSYLNVDSVIANYRTYTEGVIASDIQGSAYPVKPTDRNIEVPPGGYQLIARGIYLDRMTTAHRNAVKAKISAGDPQWKALVPFYDINLTLLSDWQSANTNVATVTNEAIETIIDPSNNYYGTYSRGRAEALNDGSTNMSVTAFANNAGITGTDPVSPLEYSQRLSDVSMLVTVDSKSSAEKFFGIIGNISCLITQNNVTKSCETNNTNKAEYVDLSDMIITVTPSKFICPVTVPKGKSTPFFSCTNVSENWLGSIEFNISKPGYGVSYKIQMPDGSVIDANQITLTSGLTGTSNQEYGVIIELNQTY</sequence>
<keyword evidence="3" id="KW-1185">Reference proteome</keyword>
<accession>A0ABT5L6S6</accession>
<gene>
    <name evidence="2" type="ORF">OIK42_18465</name>
</gene>
<protein>
    <recommendedName>
        <fullName evidence="4">Prepilin-type N-terminal cleavage/methylation domain-containing protein</fullName>
    </recommendedName>
</protein>
<dbReference type="RefSeq" id="WP_273642594.1">
    <property type="nucleotide sequence ID" value="NZ_JAQQXP010000003.1"/>
</dbReference>
<keyword evidence="1" id="KW-0472">Membrane</keyword>
<evidence type="ECO:0000256" key="1">
    <source>
        <dbReference type="SAM" id="Phobius"/>
    </source>
</evidence>
<dbReference type="EMBL" id="JAQQXP010000003">
    <property type="protein sequence ID" value="MDC8832739.1"/>
    <property type="molecule type" value="Genomic_DNA"/>
</dbReference>
<keyword evidence="1" id="KW-0812">Transmembrane</keyword>
<evidence type="ECO:0008006" key="4">
    <source>
        <dbReference type="Google" id="ProtNLM"/>
    </source>
</evidence>
<organism evidence="2 3">
    <name type="scientific">Alteromonas gilva</name>
    <dbReference type="NCBI Taxonomy" id="2987522"/>
    <lineage>
        <taxon>Bacteria</taxon>
        <taxon>Pseudomonadati</taxon>
        <taxon>Pseudomonadota</taxon>
        <taxon>Gammaproteobacteria</taxon>
        <taxon>Alteromonadales</taxon>
        <taxon>Alteromonadaceae</taxon>
        <taxon>Alteromonas/Salinimonas group</taxon>
        <taxon>Alteromonas</taxon>
    </lineage>
</organism>
<keyword evidence="1" id="KW-1133">Transmembrane helix</keyword>
<comment type="caution">
    <text evidence="2">The sequence shown here is derived from an EMBL/GenBank/DDBJ whole genome shotgun (WGS) entry which is preliminary data.</text>
</comment>
<proteinExistence type="predicted"/>
<dbReference type="Proteomes" id="UP001218788">
    <property type="component" value="Unassembled WGS sequence"/>
</dbReference>
<name>A0ABT5L6S6_9ALTE</name>
<evidence type="ECO:0000313" key="2">
    <source>
        <dbReference type="EMBL" id="MDC8832739.1"/>
    </source>
</evidence>
<reference evidence="2 3" key="1">
    <citation type="submission" date="2022-10" db="EMBL/GenBank/DDBJ databases">
        <title>Alteromonas sp. chi3 Genome sequencing.</title>
        <authorList>
            <person name="Park S."/>
        </authorList>
    </citation>
    <scope>NUCLEOTIDE SEQUENCE [LARGE SCALE GENOMIC DNA]</scope>
    <source>
        <strain evidence="3">chi3</strain>
    </source>
</reference>